<comment type="caution">
    <text evidence="10">The sequence shown here is derived from an EMBL/GenBank/DDBJ whole genome shotgun (WGS) entry which is preliminary data.</text>
</comment>
<evidence type="ECO:0000256" key="1">
    <source>
        <dbReference type="ARBA" id="ARBA00004651"/>
    </source>
</evidence>
<feature type="region of interest" description="Disordered" evidence="8">
    <location>
        <begin position="1459"/>
        <end position="1517"/>
    </location>
</feature>
<keyword evidence="6 9" id="KW-0472">Membrane</keyword>
<evidence type="ECO:0000256" key="4">
    <source>
        <dbReference type="ARBA" id="ARBA00022692"/>
    </source>
</evidence>
<feature type="transmembrane region" description="Helical" evidence="9">
    <location>
        <begin position="1601"/>
        <end position="1620"/>
    </location>
</feature>
<dbReference type="OMA" id="WILALPE"/>
<keyword evidence="4 9" id="KW-0812">Transmembrane</keyword>
<feature type="transmembrane region" description="Helical" evidence="9">
    <location>
        <begin position="36"/>
        <end position="59"/>
    </location>
</feature>
<accession>A0A9Q0RD17</accession>
<feature type="compositionally biased region" description="Basic and acidic residues" evidence="8">
    <location>
        <begin position="1459"/>
        <end position="1483"/>
    </location>
</feature>
<gene>
    <name evidence="10" type="ORF">M0811_06923</name>
</gene>
<dbReference type="InterPro" id="IPR026612">
    <property type="entry name" value="STRA6-like"/>
</dbReference>
<evidence type="ECO:0000256" key="6">
    <source>
        <dbReference type="ARBA" id="ARBA00023136"/>
    </source>
</evidence>
<reference evidence="10" key="1">
    <citation type="submission" date="2022-10" db="EMBL/GenBank/DDBJ databases">
        <title>Novel sulphate-reducing endosymbionts in the free-living metamonad Anaeramoeba.</title>
        <authorList>
            <person name="Jerlstrom-Hultqvist J."/>
            <person name="Cepicka I."/>
            <person name="Gallot-Lavallee L."/>
            <person name="Salas-Leiva D."/>
            <person name="Curtis B.A."/>
            <person name="Zahonova K."/>
            <person name="Pipaliya S."/>
            <person name="Dacks J."/>
            <person name="Roger A.J."/>
        </authorList>
    </citation>
    <scope>NUCLEOTIDE SEQUENCE</scope>
    <source>
        <strain evidence="10">BMAN</strain>
    </source>
</reference>
<feature type="transmembrane region" description="Helical" evidence="9">
    <location>
        <begin position="1379"/>
        <end position="1408"/>
    </location>
</feature>
<evidence type="ECO:0000313" key="10">
    <source>
        <dbReference type="EMBL" id="KAJ5076061.1"/>
    </source>
</evidence>
<evidence type="ECO:0000256" key="2">
    <source>
        <dbReference type="ARBA" id="ARBA00022448"/>
    </source>
</evidence>
<evidence type="ECO:0000256" key="9">
    <source>
        <dbReference type="SAM" id="Phobius"/>
    </source>
</evidence>
<evidence type="ECO:0000313" key="11">
    <source>
        <dbReference type="Proteomes" id="UP001149090"/>
    </source>
</evidence>
<feature type="compositionally biased region" description="Basic and acidic residues" evidence="8">
    <location>
        <begin position="2021"/>
        <end position="2037"/>
    </location>
</feature>
<dbReference type="GO" id="GO:0038023">
    <property type="term" value="F:signaling receptor activity"/>
    <property type="evidence" value="ECO:0007669"/>
    <property type="project" value="InterPro"/>
</dbReference>
<feature type="transmembrane region" description="Helical" evidence="9">
    <location>
        <begin position="1760"/>
        <end position="1783"/>
    </location>
</feature>
<feature type="region of interest" description="Disordered" evidence="8">
    <location>
        <begin position="2008"/>
        <end position="2058"/>
    </location>
</feature>
<organism evidence="10 11">
    <name type="scientific">Anaeramoeba ignava</name>
    <name type="common">Anaerobic marine amoeba</name>
    <dbReference type="NCBI Taxonomy" id="1746090"/>
    <lineage>
        <taxon>Eukaryota</taxon>
        <taxon>Metamonada</taxon>
        <taxon>Anaeramoebidae</taxon>
        <taxon>Anaeramoeba</taxon>
    </lineage>
</organism>
<comment type="subcellular location">
    <subcellularLocation>
        <location evidence="1">Cell membrane</location>
        <topology evidence="1">Multi-pass membrane protein</topology>
    </subcellularLocation>
</comment>
<keyword evidence="3" id="KW-1003">Cell membrane</keyword>
<feature type="compositionally biased region" description="Acidic residues" evidence="8">
    <location>
        <begin position="2038"/>
        <end position="2058"/>
    </location>
</feature>
<dbReference type="PANTHER" id="PTHR21444">
    <property type="entry name" value="COILED-COIL DOMAIN-CONTAINING PROTEIN 180"/>
    <property type="match status" value="1"/>
</dbReference>
<feature type="transmembrane region" description="Helical" evidence="9">
    <location>
        <begin position="1795"/>
        <end position="1818"/>
    </location>
</feature>
<feature type="compositionally biased region" description="Low complexity" evidence="8">
    <location>
        <begin position="1496"/>
        <end position="1508"/>
    </location>
</feature>
<keyword evidence="2" id="KW-0813">Transport</keyword>
<dbReference type="OrthoDB" id="10631851at2759"/>
<dbReference type="PANTHER" id="PTHR21444:SF15">
    <property type="entry name" value="RECEPTOR FOR RETINOL UPTAKE STRA6"/>
    <property type="match status" value="1"/>
</dbReference>
<dbReference type="GO" id="GO:0005886">
    <property type="term" value="C:plasma membrane"/>
    <property type="evidence" value="ECO:0007669"/>
    <property type="project" value="UniProtKB-SubCell"/>
</dbReference>
<sequence>MKRVGKIYYDKQTHSIKGLHTPVFLDLTQDRVRLRLLTMFLFLFILSIAAFQAISALFYQRSVVDDENPDTMTFTKFPDSEVYYNTPFTNVPNTRISNMFEIGLESKTVSISATYDPAIPFQSNQNGKTLIQIRDQEIYPVSFQGTTQSKTDEDGFTDFSSLQLNYGPIGAVVLNYSCESVWTTFTVYTKTNVSIINTTDLPPYSESGNSTEEFGVPLTVQPEVRIFDSEGNPLAGHYVRIYNNPNQFATSLYYQRFALFEGEVAGPSDENGTIKFTDFTVIGATTKDLYFAFFSERDPIMDPNVINWVYYTNNQTGIGTYGQPVIFSTDVSNVEIIIQPSENVTEGVPFSPQPKIRVTNSGGEGIPNKIVFARFKKKMGEIVSDVSELDNEYVKNLLNVISGKTDAQGEVQFENLTVGVEGTSNNTEDNSTAYTLSFICDGVESEESTNFWILSSVTKMVWLQNSTESSLLDGWQYSEKQNLSDLYGMFTPSPMLRVTDKDENPVAGKFAWILALPEDGNISSIDDMSEIRVDGKYSVSDLDGIISFPYLRIVSLYNSSKTRLKLVAYCDELIVESDWINITLGNSSTTRCSQLYFKSGNFTDYLSKPFHVGVDEPFNMTVKVLDFRGRPLANQTIRTGTQLFVETFDNFVPTSFMFPLEADNVTDEYGEANFTNVFFSGYTGAGYFFVYALNLEESYHWKTSNVEFDCLTEFTVHLTNNIQNIVVQVPETHVEIAKGFSQPIIVQVNDSDPNQKGEYYVDVITMEFPLYLIYAWITISIGPSEDLITPDNQFNVPGDMKFYRNPVKVNCSDTGTLNITDLQLLYPGEYSLILRVGGVFTHVLPTIIAYAPVEIIAITIPPNDSSQPVISGKIFDQQPEVYILNSTGGGVPNVFVVAETNETGSLYTDNIYTVAVSSKSDSAGKATFTNLRFRSVTEPGTYIICFSFYNSSDLTSPMIRNCSNQGINATTLVDHITLTGLPSAASPGVIFYTSPVVTVFDVNSSPLSGALVMAKFSSKPAGSGDKTIDLYMENYFGETDVTGRVILDSMYFYTNVSLGVYEIVFTCDGINSNIMEIELTNTVDKLEILIQPSPNITIGIPFPATSDFYVGSEVIGGQVAVQAFIKSGAPLPYKGITAVVGENAAKGNFALDVSRSVETTDGYGIAKFELKAIAGKPDYKYTIYFTSDGVQSKDTDSFSVFNPVAQVLIIEQPGIGSNDFVELDEKLPDQPLILVLDHDNKGMEHKTITVKTVQHGTISTSSGGPVSEPGGYYRFTDLKITSGSTQDYELIFIVDGIESQKSQKFNVHDPSSPDLSGFKKLKGLIILATLIMLFPFFGNSERQNRRWGMLLPFGVSIFILVLVGTIWGNSKDSLLKNGYVITSLIILTLVTLFSVGLLWFLIIVNLWADPNKWEFCPKRLKNYKNLVRRLLPIGSVRFFVLQRIREKFESDFKSEKLKWKEDQNEDDQKEKGKENEKEKKNQNEIELESDLDNKQNENNNNNNNNNNNENDDDIPIDSIRKKNFDDLNDQEISKLITNFINKDSEEKEEDNKTESALTRFGHKMKSVGGKVKSKISDLLASEENPHARFETKKDFFYPQRLFIAITLTSFIIFYMFLIFVKINSYIKYKVIIWRQEILELEARLQGFISQSKYSVENAFHTSFDLDLNFNSTSDFLPQNILRVVSFLGSVDNDKVDKYFEISLIAICVSSVLSAAVIGVLWYLIMKLYRQRIMRMRQGHKIFRQPMPPPAATSYSGIQGWLAGITFVLFVLIFLAIIVCLGFAPLRKFLWRHLWPILLGILLSVVIKAVIVALIKYFIARDGEIVHPRLFYLWDFIWLFLNIVSGLATAIIRLVVLMFANLAFFMRLDQPSLSGSLSILDSGHRSYVSVLQMDHKFNNPVVSLFIRGLTRGFKYRRQIQKGFLSKDGCCAKISKSELDIAMNFFKNDMEYLNALNKQKAALRILLLITLRNNPKVAKYRYFNVGKDDKFEKKIENEFEKLDKDVHGYLENLKKNSSSSDDDNNKENKEDNKENKEDNNDNNDNDDNDLQINEIDDQEK</sequence>
<dbReference type="Proteomes" id="UP001149090">
    <property type="component" value="Unassembled WGS sequence"/>
</dbReference>
<protein>
    <submittedName>
        <fullName evidence="10">Uncharacterized protein</fullName>
    </submittedName>
</protein>
<feature type="transmembrane region" description="Helical" evidence="9">
    <location>
        <begin position="1321"/>
        <end position="1338"/>
    </location>
</feature>
<keyword evidence="11" id="KW-1185">Reference proteome</keyword>
<dbReference type="Pfam" id="PF14752">
    <property type="entry name" value="RBP_receptor"/>
    <property type="match status" value="1"/>
</dbReference>
<feature type="transmembrane region" description="Helical" evidence="9">
    <location>
        <begin position="1830"/>
        <end position="1863"/>
    </location>
</feature>
<keyword evidence="5 9" id="KW-1133">Transmembrane helix</keyword>
<evidence type="ECO:0000256" key="5">
    <source>
        <dbReference type="ARBA" id="ARBA00022989"/>
    </source>
</evidence>
<evidence type="ECO:0000256" key="3">
    <source>
        <dbReference type="ARBA" id="ARBA00022475"/>
    </source>
</evidence>
<dbReference type="EMBL" id="JAPDFW010000063">
    <property type="protein sequence ID" value="KAJ5076061.1"/>
    <property type="molecule type" value="Genomic_DNA"/>
</dbReference>
<proteinExistence type="predicted"/>
<name>A0A9Q0RD17_ANAIG</name>
<evidence type="ECO:0000256" key="7">
    <source>
        <dbReference type="ARBA" id="ARBA00023170"/>
    </source>
</evidence>
<feature type="transmembrane region" description="Helical" evidence="9">
    <location>
        <begin position="1350"/>
        <end position="1367"/>
    </location>
</feature>
<evidence type="ECO:0000256" key="8">
    <source>
        <dbReference type="SAM" id="MobiDB-lite"/>
    </source>
</evidence>
<feature type="transmembrane region" description="Helical" evidence="9">
    <location>
        <begin position="1701"/>
        <end position="1724"/>
    </location>
</feature>
<keyword evidence="7" id="KW-0675">Receptor</keyword>